<evidence type="ECO:0000313" key="9">
    <source>
        <dbReference type="EMBL" id="KAF0291687.1"/>
    </source>
</evidence>
<dbReference type="GO" id="GO:0046872">
    <property type="term" value="F:metal ion binding"/>
    <property type="evidence" value="ECO:0007669"/>
    <property type="project" value="UniProtKB-KW"/>
</dbReference>
<comment type="similarity">
    <text evidence="2">Belongs to the sulfatase family.</text>
</comment>
<dbReference type="InterPro" id="IPR017850">
    <property type="entry name" value="Alkaline_phosphatase_core_sf"/>
</dbReference>
<dbReference type="Pfam" id="PF00884">
    <property type="entry name" value="Sulfatase"/>
    <property type="match status" value="1"/>
</dbReference>
<gene>
    <name evidence="9" type="primary">Arsb_1</name>
    <name evidence="9" type="ORF">FJT64_010262</name>
</gene>
<keyword evidence="3" id="KW-0479">Metal-binding</keyword>
<dbReference type="GO" id="GO:0008484">
    <property type="term" value="F:sulfuric ester hydrolase activity"/>
    <property type="evidence" value="ECO:0007669"/>
    <property type="project" value="InterPro"/>
</dbReference>
<dbReference type="InterPro" id="IPR047115">
    <property type="entry name" value="ARSB"/>
</dbReference>
<dbReference type="OrthoDB" id="103349at2759"/>
<keyword evidence="10" id="KW-1185">Reference proteome</keyword>
<dbReference type="Gene3D" id="3.30.1120.10">
    <property type="match status" value="1"/>
</dbReference>
<dbReference type="SUPFAM" id="SSF53649">
    <property type="entry name" value="Alkaline phosphatase-like"/>
    <property type="match status" value="1"/>
</dbReference>
<keyword evidence="4" id="KW-0378">Hydrolase</keyword>
<evidence type="ECO:0000256" key="6">
    <source>
        <dbReference type="ARBA" id="ARBA00023180"/>
    </source>
</evidence>
<feature type="chain" id="PRO_5025343862" evidence="7">
    <location>
        <begin position="22"/>
        <end position="548"/>
    </location>
</feature>
<dbReference type="Gene3D" id="3.40.720.10">
    <property type="entry name" value="Alkaline Phosphatase, subunit A"/>
    <property type="match status" value="1"/>
</dbReference>
<evidence type="ECO:0000256" key="4">
    <source>
        <dbReference type="ARBA" id="ARBA00022801"/>
    </source>
</evidence>
<dbReference type="InterPro" id="IPR000917">
    <property type="entry name" value="Sulfatase_N"/>
</dbReference>
<dbReference type="InterPro" id="IPR024607">
    <property type="entry name" value="Sulfatase_CS"/>
</dbReference>
<evidence type="ECO:0000256" key="1">
    <source>
        <dbReference type="ARBA" id="ARBA00001913"/>
    </source>
</evidence>
<feature type="domain" description="Sulfatase N-terminal" evidence="8">
    <location>
        <begin position="32"/>
        <end position="353"/>
    </location>
</feature>
<evidence type="ECO:0000256" key="3">
    <source>
        <dbReference type="ARBA" id="ARBA00022723"/>
    </source>
</evidence>
<name>A0A6A4V627_AMPAM</name>
<comment type="caution">
    <text evidence="9">The sequence shown here is derived from an EMBL/GenBank/DDBJ whole genome shotgun (WGS) entry which is preliminary data.</text>
</comment>
<dbReference type="AlphaFoldDB" id="A0A6A4V627"/>
<proteinExistence type="inferred from homology"/>
<keyword evidence="5" id="KW-0106">Calcium</keyword>
<protein>
    <submittedName>
        <fullName evidence="9">Arylsulfatase B</fullName>
    </submittedName>
</protein>
<dbReference type="PROSITE" id="PS00523">
    <property type="entry name" value="SULFATASE_1"/>
    <property type="match status" value="1"/>
</dbReference>
<dbReference type="PANTHER" id="PTHR10342:SF273">
    <property type="entry name" value="RE14504P"/>
    <property type="match status" value="1"/>
</dbReference>
<evidence type="ECO:0000256" key="7">
    <source>
        <dbReference type="SAM" id="SignalP"/>
    </source>
</evidence>
<reference evidence="9 10" key="1">
    <citation type="submission" date="2019-07" db="EMBL/GenBank/DDBJ databases">
        <title>Draft genome assembly of a fouling barnacle, Amphibalanus amphitrite (Darwin, 1854): The first reference genome for Thecostraca.</title>
        <authorList>
            <person name="Kim W."/>
        </authorList>
    </citation>
    <scope>NUCLEOTIDE SEQUENCE [LARGE SCALE GENOMIC DNA]</scope>
    <source>
        <strain evidence="9">SNU_AA5</strain>
        <tissue evidence="9">Soma without cirri and trophi</tissue>
    </source>
</reference>
<evidence type="ECO:0000313" key="10">
    <source>
        <dbReference type="Proteomes" id="UP000440578"/>
    </source>
</evidence>
<sequence length="548" mass="61712">MLQPLWTVLGIICLRDGMALGDRGPSSAEQPPNIIIIVADDLGWNDVGFHGSNQIPTPNIDALAFSGVMLNRYYVQPICTPSRSALMTGKYPIHTGMQQNVILAAQPYGLGLEETLMPERLNALGYVSHAVGKWHLGSYKKAYTPTYRGFQSHFGYWTGRKDYFDHVCVRHTYWGYDLRRNMSIARDEFGHYSTDLFTEEAIDRIVTHNQSKPLFLYLAHLAVHSANEYEPLQAPANVIDRFDHIKDGNRRRFAGMLTKLDESVGRVTAALQETGLIQNSIIVFTTDNGGPAASFDFNAASNWPLRGLKSLLWEGGVRGAGFVWSPLLKKRSYVYEGLVHITDLLPTLVSAAGGDPKTLGKIDGMDMWSAISKNMTSPRKRILLNIDPSVNYRALIEGNLKFIEGTFQAENWSGWFGPSGRNVSRYDLYNLMKRSHAGRVVRLNKMQISEDKWKQLRAQQDIQCQQSPSPRRTCSKAPCLFDLSVDPCEYLDLSQTMPAATERLKKAVDDYQSDMVPPRNKPVDPRANPKNWDYAWVNWGDMVHPPLP</sequence>
<accession>A0A6A4V627</accession>
<keyword evidence="6" id="KW-0325">Glycoprotein</keyword>
<evidence type="ECO:0000259" key="8">
    <source>
        <dbReference type="Pfam" id="PF00884"/>
    </source>
</evidence>
<dbReference type="PANTHER" id="PTHR10342">
    <property type="entry name" value="ARYLSULFATASE"/>
    <property type="match status" value="1"/>
</dbReference>
<dbReference type="CDD" id="cd16029">
    <property type="entry name" value="4-S"/>
    <property type="match status" value="1"/>
</dbReference>
<feature type="signal peptide" evidence="7">
    <location>
        <begin position="1"/>
        <end position="21"/>
    </location>
</feature>
<evidence type="ECO:0000256" key="2">
    <source>
        <dbReference type="ARBA" id="ARBA00008779"/>
    </source>
</evidence>
<keyword evidence="7" id="KW-0732">Signal</keyword>
<dbReference type="EMBL" id="VIIS01001862">
    <property type="protein sequence ID" value="KAF0291687.1"/>
    <property type="molecule type" value="Genomic_DNA"/>
</dbReference>
<evidence type="ECO:0000256" key="5">
    <source>
        <dbReference type="ARBA" id="ARBA00022837"/>
    </source>
</evidence>
<dbReference type="PROSITE" id="PS00149">
    <property type="entry name" value="SULFATASE_2"/>
    <property type="match status" value="1"/>
</dbReference>
<dbReference type="Proteomes" id="UP000440578">
    <property type="component" value="Unassembled WGS sequence"/>
</dbReference>
<organism evidence="9 10">
    <name type="scientific">Amphibalanus amphitrite</name>
    <name type="common">Striped barnacle</name>
    <name type="synonym">Balanus amphitrite</name>
    <dbReference type="NCBI Taxonomy" id="1232801"/>
    <lineage>
        <taxon>Eukaryota</taxon>
        <taxon>Metazoa</taxon>
        <taxon>Ecdysozoa</taxon>
        <taxon>Arthropoda</taxon>
        <taxon>Crustacea</taxon>
        <taxon>Multicrustacea</taxon>
        <taxon>Cirripedia</taxon>
        <taxon>Thoracica</taxon>
        <taxon>Thoracicalcarea</taxon>
        <taxon>Balanomorpha</taxon>
        <taxon>Balanoidea</taxon>
        <taxon>Balanidae</taxon>
        <taxon>Amphibalaninae</taxon>
        <taxon>Amphibalanus</taxon>
    </lineage>
</organism>
<comment type="cofactor">
    <cofactor evidence="1">
        <name>Ca(2+)</name>
        <dbReference type="ChEBI" id="CHEBI:29108"/>
    </cofactor>
</comment>